<dbReference type="SUPFAM" id="SSF89000">
    <property type="entry name" value="post-HMGL domain-like"/>
    <property type="match status" value="1"/>
</dbReference>
<dbReference type="PROSITE" id="PS50991">
    <property type="entry name" value="PYR_CT"/>
    <property type="match status" value="1"/>
</dbReference>
<protein>
    <recommendedName>
        <fullName evidence="1">Pyruvate carboxyltransferase domain-containing protein</fullName>
    </recommendedName>
</protein>
<sequence>MPDKKNQKVGITEVVLRDGHQSLLATRFTLADMLPIAKKLDQVGYWSIESWGGATFDSCIRYLNEDPWERLRALKKAMPNTQQQMLLRGQNLVGYKHYSDETVSLFIQKAAENGIDVFRVFDALNDFNNIEFALKQVKENGKHAQGAMAYTTSPVHNLETWLDYAKKVEDSGADSFAIKDMAGILKPYDAFELVTALKDKLSIPIHMQCHATTGMSTASNLKAIEAGIDNIDTSISSMSMTYGHSATETLVSMLSDREADLGLDINLLGEISDYFRVIREKYSEFEGSLKGVDSTMLIKQVPGGMLSNLESQLKTINQQDKLEKIKDEIAKVREDFGFPPLVTPVSQIIGAQSLLNVTENSKYGSLTSETKKLLLGAYGKLPGKVKEEIVKKASEDPPEQESEMNLKEIAEELKTICSKNNLPDLSGNTESLLTYTLFSNTAVNFFKERNF</sequence>
<feature type="domain" description="Pyruvate carboxyltransferase" evidence="1">
    <location>
        <begin position="9"/>
        <end position="269"/>
    </location>
</feature>
<dbReference type="AlphaFoldDB" id="A0A381NHY0"/>
<dbReference type="PANTHER" id="PTHR43778">
    <property type="entry name" value="PYRUVATE CARBOXYLASE"/>
    <property type="match status" value="1"/>
</dbReference>
<dbReference type="InterPro" id="IPR003379">
    <property type="entry name" value="Carboxylase_cons_dom"/>
</dbReference>
<accession>A0A381NHY0</accession>
<reference evidence="2" key="1">
    <citation type="submission" date="2018-05" db="EMBL/GenBank/DDBJ databases">
        <authorList>
            <person name="Lanie J.A."/>
            <person name="Ng W.-L."/>
            <person name="Kazmierczak K.M."/>
            <person name="Andrzejewski T.M."/>
            <person name="Davidsen T.M."/>
            <person name="Wayne K.J."/>
            <person name="Tettelin H."/>
            <person name="Glass J.I."/>
            <person name="Rusch D."/>
            <person name="Podicherti R."/>
            <person name="Tsui H.-C.T."/>
            <person name="Winkler M.E."/>
        </authorList>
    </citation>
    <scope>NUCLEOTIDE SEQUENCE</scope>
</reference>
<dbReference type="GO" id="GO:0004736">
    <property type="term" value="F:pyruvate carboxylase activity"/>
    <property type="evidence" value="ECO:0007669"/>
    <property type="project" value="TreeGrafter"/>
</dbReference>
<dbReference type="PANTHER" id="PTHR43778:SF2">
    <property type="entry name" value="PYRUVATE CARBOXYLASE, MITOCHONDRIAL"/>
    <property type="match status" value="1"/>
</dbReference>
<organism evidence="2">
    <name type="scientific">marine metagenome</name>
    <dbReference type="NCBI Taxonomy" id="408172"/>
    <lineage>
        <taxon>unclassified sequences</taxon>
        <taxon>metagenomes</taxon>
        <taxon>ecological metagenomes</taxon>
    </lineage>
</organism>
<dbReference type="GO" id="GO:0005737">
    <property type="term" value="C:cytoplasm"/>
    <property type="evidence" value="ECO:0007669"/>
    <property type="project" value="TreeGrafter"/>
</dbReference>
<evidence type="ECO:0000259" key="1">
    <source>
        <dbReference type="PROSITE" id="PS50991"/>
    </source>
</evidence>
<dbReference type="Gene3D" id="3.20.20.70">
    <property type="entry name" value="Aldolase class I"/>
    <property type="match status" value="1"/>
</dbReference>
<dbReference type="Pfam" id="PF00682">
    <property type="entry name" value="HMGL-like"/>
    <property type="match status" value="1"/>
</dbReference>
<dbReference type="Pfam" id="PF02436">
    <property type="entry name" value="PYC_OADA"/>
    <property type="match status" value="1"/>
</dbReference>
<dbReference type="EMBL" id="UINC01000374">
    <property type="protein sequence ID" value="SUZ54196.1"/>
    <property type="molecule type" value="Genomic_DNA"/>
</dbReference>
<dbReference type="InterPro" id="IPR013785">
    <property type="entry name" value="Aldolase_TIM"/>
</dbReference>
<dbReference type="SUPFAM" id="SSF51569">
    <property type="entry name" value="Aldolase"/>
    <property type="match status" value="1"/>
</dbReference>
<dbReference type="GO" id="GO:0006094">
    <property type="term" value="P:gluconeogenesis"/>
    <property type="evidence" value="ECO:0007669"/>
    <property type="project" value="TreeGrafter"/>
</dbReference>
<dbReference type="CDD" id="cd07937">
    <property type="entry name" value="DRE_TIM_PC_TC_5S"/>
    <property type="match status" value="1"/>
</dbReference>
<dbReference type="NCBIfam" id="NF006761">
    <property type="entry name" value="PRK09282.1"/>
    <property type="match status" value="1"/>
</dbReference>
<evidence type="ECO:0000313" key="2">
    <source>
        <dbReference type="EMBL" id="SUZ54196.1"/>
    </source>
</evidence>
<name>A0A381NHY0_9ZZZZ</name>
<proteinExistence type="predicted"/>
<dbReference type="InterPro" id="IPR055268">
    <property type="entry name" value="PCB-like"/>
</dbReference>
<gene>
    <name evidence="2" type="ORF">METZ01_LOCUS7050</name>
</gene>
<dbReference type="InterPro" id="IPR000891">
    <property type="entry name" value="PYR_CT"/>
</dbReference>